<dbReference type="SUPFAM" id="SSF52833">
    <property type="entry name" value="Thioredoxin-like"/>
    <property type="match status" value="1"/>
</dbReference>
<dbReference type="Pfam" id="PF00578">
    <property type="entry name" value="AhpC-TSA"/>
    <property type="match status" value="1"/>
</dbReference>
<accession>A0A6I4IID7</accession>
<dbReference type="Proteomes" id="UP000431264">
    <property type="component" value="Unassembled WGS sequence"/>
</dbReference>
<dbReference type="Gene3D" id="3.40.30.10">
    <property type="entry name" value="Glutaredoxin"/>
    <property type="match status" value="1"/>
</dbReference>
<dbReference type="GO" id="GO:0016491">
    <property type="term" value="F:oxidoreductase activity"/>
    <property type="evidence" value="ECO:0007669"/>
    <property type="project" value="InterPro"/>
</dbReference>
<sequence length="176" mass="20880">MHSKMKNNFILVFLLCNFCWSQNFDEGTGLSKLNVGDTIPEFKFTNLEGHLINSTEYSGKYIYINFFATWCEPCIREMKLIEKDIWEIHKSNSNFIILSFGREDTDDDIKKFINQRKFTFPIFPDKDRTIYNLFAVSFIPRNYIINPEGIIIYSEGGFYKEEFEKMKEKLNLLLSK</sequence>
<evidence type="ECO:0000313" key="2">
    <source>
        <dbReference type="EMBL" id="MVO07629.1"/>
    </source>
</evidence>
<dbReference type="InterPro" id="IPR013766">
    <property type="entry name" value="Thioredoxin_domain"/>
</dbReference>
<dbReference type="InterPro" id="IPR000866">
    <property type="entry name" value="AhpC/TSA"/>
</dbReference>
<evidence type="ECO:0000259" key="1">
    <source>
        <dbReference type="PROSITE" id="PS51352"/>
    </source>
</evidence>
<protein>
    <submittedName>
        <fullName evidence="2">Redoxin domain-containing protein</fullName>
    </submittedName>
</protein>
<comment type="caution">
    <text evidence="2">The sequence shown here is derived from an EMBL/GenBank/DDBJ whole genome shotgun (WGS) entry which is preliminary data.</text>
</comment>
<dbReference type="InterPro" id="IPR050553">
    <property type="entry name" value="Thioredoxin_ResA/DsbE_sf"/>
</dbReference>
<dbReference type="CDD" id="cd02966">
    <property type="entry name" value="TlpA_like_family"/>
    <property type="match status" value="1"/>
</dbReference>
<organism evidence="2 3">
    <name type="scientific">Flavobacterium profundi</name>
    <dbReference type="NCBI Taxonomy" id="1774945"/>
    <lineage>
        <taxon>Bacteria</taxon>
        <taxon>Pseudomonadati</taxon>
        <taxon>Bacteroidota</taxon>
        <taxon>Flavobacteriia</taxon>
        <taxon>Flavobacteriales</taxon>
        <taxon>Flavobacteriaceae</taxon>
        <taxon>Flavobacterium</taxon>
    </lineage>
</organism>
<keyword evidence="3" id="KW-1185">Reference proteome</keyword>
<evidence type="ECO:0000313" key="3">
    <source>
        <dbReference type="Proteomes" id="UP000431264"/>
    </source>
</evidence>
<dbReference type="OrthoDB" id="9815205at2"/>
<gene>
    <name evidence="2" type="ORF">GOQ30_00455</name>
</gene>
<dbReference type="GO" id="GO:0016209">
    <property type="term" value="F:antioxidant activity"/>
    <property type="evidence" value="ECO:0007669"/>
    <property type="project" value="InterPro"/>
</dbReference>
<dbReference type="PROSITE" id="PS51352">
    <property type="entry name" value="THIOREDOXIN_2"/>
    <property type="match status" value="1"/>
</dbReference>
<dbReference type="PANTHER" id="PTHR42852:SF13">
    <property type="entry name" value="PROTEIN DIPZ"/>
    <property type="match status" value="1"/>
</dbReference>
<feature type="domain" description="Thioredoxin" evidence="1">
    <location>
        <begin position="33"/>
        <end position="175"/>
    </location>
</feature>
<dbReference type="InterPro" id="IPR036249">
    <property type="entry name" value="Thioredoxin-like_sf"/>
</dbReference>
<reference evidence="3" key="1">
    <citation type="submission" date="2019-05" db="EMBL/GenBank/DDBJ databases">
        <title>Flavobacterium profundi sp. nov., isolated from a deep-sea seamount.</title>
        <authorList>
            <person name="Zhang D.-C."/>
        </authorList>
    </citation>
    <scope>NUCLEOTIDE SEQUENCE [LARGE SCALE GENOMIC DNA]</scope>
    <source>
        <strain evidence="3">TP390</strain>
    </source>
</reference>
<dbReference type="EMBL" id="WQLW01000001">
    <property type="protein sequence ID" value="MVO07629.1"/>
    <property type="molecule type" value="Genomic_DNA"/>
</dbReference>
<dbReference type="AlphaFoldDB" id="A0A6I4IID7"/>
<dbReference type="PANTHER" id="PTHR42852">
    <property type="entry name" value="THIOL:DISULFIDE INTERCHANGE PROTEIN DSBE"/>
    <property type="match status" value="1"/>
</dbReference>
<name>A0A6I4IID7_9FLAO</name>
<proteinExistence type="predicted"/>